<dbReference type="OrthoDB" id="10268103at2759"/>
<feature type="domain" description="Formyl transferase N-terminal" evidence="2">
    <location>
        <begin position="29"/>
        <end position="212"/>
    </location>
</feature>
<dbReference type="InterPro" id="IPR036477">
    <property type="entry name" value="Formyl_transf_N_sf"/>
</dbReference>
<dbReference type="InterPro" id="IPR002376">
    <property type="entry name" value="Formyl_transf_N"/>
</dbReference>
<keyword evidence="3" id="KW-0808">Transferase</keyword>
<sequence length="358" mass="39348">MLWRRHAFPPSLPIYPHRLYSTKTAEPLRILFCGSDEFSITSLRALDDARQKDAGLIESIEVVHRPGKRTGRGLKVIREVPIKQHASHLHLPTHELDTFTNWTPPVPINLIIAVSFGLLVPPRILSLAKYGGLNVHPSLLPDFRGAAPIHHTLLQARSHTGLSIQTLHPKHFDHGTILAQTPAPGIPIPPQSTPMGLTQTLAPLGASLLLDVLKSRAFVPPLEDRGWYTGPPVSPAPKITKKDSGICFATMGSTEVLHRHHVLGDLWGTLQTGERIVMHSVHPTQYRCSSDDGLVPQEGQSAQGEEGFYQRCSDGAIVVVEESTVAGGKRGGGRRFVERMIREDDGEGRTGWRSRPVQ</sequence>
<name>A0A6A5WLV1_9PLEO</name>
<dbReference type="CDD" id="cd08646">
    <property type="entry name" value="FMT_core_Met-tRNA-FMT_N"/>
    <property type="match status" value="1"/>
</dbReference>
<evidence type="ECO:0000313" key="4">
    <source>
        <dbReference type="Proteomes" id="UP000799779"/>
    </source>
</evidence>
<dbReference type="InterPro" id="IPR041711">
    <property type="entry name" value="Met-tRNA-FMT_N"/>
</dbReference>
<evidence type="ECO:0000259" key="2">
    <source>
        <dbReference type="Pfam" id="PF00551"/>
    </source>
</evidence>
<dbReference type="EC" id="2.1.2.9" evidence="1"/>
<accession>A0A6A5WLV1</accession>
<dbReference type="Gene3D" id="3.40.50.12230">
    <property type="match status" value="1"/>
</dbReference>
<organism evidence="3 4">
    <name type="scientific">Amniculicola lignicola CBS 123094</name>
    <dbReference type="NCBI Taxonomy" id="1392246"/>
    <lineage>
        <taxon>Eukaryota</taxon>
        <taxon>Fungi</taxon>
        <taxon>Dikarya</taxon>
        <taxon>Ascomycota</taxon>
        <taxon>Pezizomycotina</taxon>
        <taxon>Dothideomycetes</taxon>
        <taxon>Pleosporomycetidae</taxon>
        <taxon>Pleosporales</taxon>
        <taxon>Amniculicolaceae</taxon>
        <taxon>Amniculicola</taxon>
    </lineage>
</organism>
<keyword evidence="4" id="KW-1185">Reference proteome</keyword>
<reference evidence="3" key="1">
    <citation type="journal article" date="2020" name="Stud. Mycol.">
        <title>101 Dothideomycetes genomes: a test case for predicting lifestyles and emergence of pathogens.</title>
        <authorList>
            <person name="Haridas S."/>
            <person name="Albert R."/>
            <person name="Binder M."/>
            <person name="Bloem J."/>
            <person name="Labutti K."/>
            <person name="Salamov A."/>
            <person name="Andreopoulos B."/>
            <person name="Baker S."/>
            <person name="Barry K."/>
            <person name="Bills G."/>
            <person name="Bluhm B."/>
            <person name="Cannon C."/>
            <person name="Castanera R."/>
            <person name="Culley D."/>
            <person name="Daum C."/>
            <person name="Ezra D."/>
            <person name="Gonzalez J."/>
            <person name="Henrissat B."/>
            <person name="Kuo A."/>
            <person name="Liang C."/>
            <person name="Lipzen A."/>
            <person name="Lutzoni F."/>
            <person name="Magnuson J."/>
            <person name="Mondo S."/>
            <person name="Nolan M."/>
            <person name="Ohm R."/>
            <person name="Pangilinan J."/>
            <person name="Park H.-J."/>
            <person name="Ramirez L."/>
            <person name="Alfaro M."/>
            <person name="Sun H."/>
            <person name="Tritt A."/>
            <person name="Yoshinaga Y."/>
            <person name="Zwiers L.-H."/>
            <person name="Turgeon B."/>
            <person name="Goodwin S."/>
            <person name="Spatafora J."/>
            <person name="Crous P."/>
            <person name="Grigoriev I."/>
        </authorList>
    </citation>
    <scope>NUCLEOTIDE SEQUENCE</scope>
    <source>
        <strain evidence="3">CBS 123094</strain>
    </source>
</reference>
<dbReference type="Pfam" id="PF00551">
    <property type="entry name" value="Formyl_trans_N"/>
    <property type="match status" value="1"/>
</dbReference>
<dbReference type="GO" id="GO:0004479">
    <property type="term" value="F:methionyl-tRNA formyltransferase activity"/>
    <property type="evidence" value="ECO:0007669"/>
    <property type="project" value="UniProtKB-EC"/>
</dbReference>
<evidence type="ECO:0000256" key="1">
    <source>
        <dbReference type="ARBA" id="ARBA00012261"/>
    </source>
</evidence>
<gene>
    <name evidence="3" type="ORF">P154DRAFT_488185</name>
</gene>
<dbReference type="GO" id="GO:0005739">
    <property type="term" value="C:mitochondrion"/>
    <property type="evidence" value="ECO:0007669"/>
    <property type="project" value="TreeGrafter"/>
</dbReference>
<dbReference type="AlphaFoldDB" id="A0A6A5WLV1"/>
<dbReference type="Proteomes" id="UP000799779">
    <property type="component" value="Unassembled WGS sequence"/>
</dbReference>
<dbReference type="EMBL" id="ML977576">
    <property type="protein sequence ID" value="KAF2002702.1"/>
    <property type="molecule type" value="Genomic_DNA"/>
</dbReference>
<protein>
    <recommendedName>
        <fullName evidence="1">methionyl-tRNA formyltransferase</fullName>
        <ecNumber evidence="1">2.1.2.9</ecNumber>
    </recommendedName>
</protein>
<proteinExistence type="predicted"/>
<dbReference type="SUPFAM" id="SSF53328">
    <property type="entry name" value="Formyltransferase"/>
    <property type="match status" value="1"/>
</dbReference>
<evidence type="ECO:0000313" key="3">
    <source>
        <dbReference type="EMBL" id="KAF2002702.1"/>
    </source>
</evidence>
<dbReference type="PANTHER" id="PTHR11138:SF5">
    <property type="entry name" value="METHIONYL-TRNA FORMYLTRANSFERASE, MITOCHONDRIAL"/>
    <property type="match status" value="1"/>
</dbReference>
<dbReference type="PANTHER" id="PTHR11138">
    <property type="entry name" value="METHIONYL-TRNA FORMYLTRANSFERASE"/>
    <property type="match status" value="1"/>
</dbReference>